<sequence length="342" mass="35483">MAVTAEAERTEVSGAATKDSLAVIAVAAVAMFAADAAASYLIVLAMFGGLPFLLGTPVVAVILTLVISVLSRAMTGRWHVLGAVTATIALAGAGAYGLLNGILNPIFTQPEWWPHALVCLLTAGLLGLFLGPVAMRIVGAISAVTLIATLVLLPTSADKAAEQHARNQQQLVNEQLDYFLAEGTRPVVTDLAGWRNPLIRATGGDAMTWVVSDDGAVADIRVTGHVNEATMDPMAPCTWIQRPGDAGGSVNGALPDWCVQTEAGWVRGDGNGASFVRDGTLIAVNIGDDYDIRDTGGSSPATPEEISALAASLRPMTDAEIDKWVLPTYAGVDSPVVRTSGL</sequence>
<feature type="transmembrane region" description="Helical" evidence="1">
    <location>
        <begin position="112"/>
        <end position="130"/>
    </location>
</feature>
<dbReference type="AlphaFoldDB" id="A0A0M8MI91"/>
<keyword evidence="1" id="KW-0472">Membrane</keyword>
<evidence type="ECO:0000313" key="2">
    <source>
        <dbReference type="EMBL" id="KOS10637.1"/>
    </source>
</evidence>
<feature type="transmembrane region" description="Helical" evidence="1">
    <location>
        <begin position="78"/>
        <end position="100"/>
    </location>
</feature>
<dbReference type="Proteomes" id="UP000037737">
    <property type="component" value="Unassembled WGS sequence"/>
</dbReference>
<proteinExistence type="predicted"/>
<feature type="transmembrane region" description="Helical" evidence="1">
    <location>
        <begin position="52"/>
        <end position="71"/>
    </location>
</feature>
<organism evidence="2 3">
    <name type="scientific">Microbacterium aurantiacum</name>
    <dbReference type="NCBI Taxonomy" id="162393"/>
    <lineage>
        <taxon>Bacteria</taxon>
        <taxon>Bacillati</taxon>
        <taxon>Actinomycetota</taxon>
        <taxon>Actinomycetes</taxon>
        <taxon>Micrococcales</taxon>
        <taxon>Microbacteriaceae</taxon>
        <taxon>Microbacterium</taxon>
    </lineage>
</organism>
<protein>
    <submittedName>
        <fullName evidence="2">Uncharacterized protein</fullName>
    </submittedName>
</protein>
<keyword evidence="3" id="KW-1185">Reference proteome</keyword>
<dbReference type="EMBL" id="LAVO01000009">
    <property type="protein sequence ID" value="KOS10637.1"/>
    <property type="molecule type" value="Genomic_DNA"/>
</dbReference>
<feature type="transmembrane region" description="Helical" evidence="1">
    <location>
        <begin position="21"/>
        <end position="46"/>
    </location>
</feature>
<dbReference type="PATRIC" id="fig|84292.3.peg.1881"/>
<keyword evidence="1" id="KW-1133">Transmembrane helix</keyword>
<dbReference type="KEGG" id="mcw:A8L33_14535"/>
<name>A0A0M8MI91_9MICO</name>
<evidence type="ECO:0000313" key="3">
    <source>
        <dbReference type="Proteomes" id="UP000037737"/>
    </source>
</evidence>
<comment type="caution">
    <text evidence="2">The sequence shown here is derived from an EMBL/GenBank/DDBJ whole genome shotgun (WGS) entry which is preliminary data.</text>
</comment>
<evidence type="ECO:0000256" key="1">
    <source>
        <dbReference type="SAM" id="Phobius"/>
    </source>
</evidence>
<accession>A0A0M8MI91</accession>
<keyword evidence="1" id="KW-0812">Transmembrane</keyword>
<feature type="transmembrane region" description="Helical" evidence="1">
    <location>
        <begin position="137"/>
        <end position="157"/>
    </location>
</feature>
<dbReference type="OrthoDB" id="4915037at2"/>
<reference evidence="2" key="1">
    <citation type="submission" date="2015-04" db="EMBL/GenBank/DDBJ databases">
        <title>Complete genome sequence of Microbacterium chocolatum SIT 101, a bacterium enantioselectively hydrolyzing mesomeric diesters.</title>
        <authorList>
            <person name="Li X."/>
            <person name="Xu Y."/>
        </authorList>
    </citation>
    <scope>NUCLEOTIDE SEQUENCE [LARGE SCALE GENOMIC DNA]</scope>
    <source>
        <strain evidence="2">SIT 101</strain>
    </source>
</reference>
<gene>
    <name evidence="2" type="ORF">XI38_09215</name>
</gene>